<keyword evidence="7 8" id="KW-0998">Cell outer membrane</keyword>
<dbReference type="RefSeq" id="WP_193911862.1">
    <property type="nucleotide sequence ID" value="NZ_PRDL01000001.1"/>
</dbReference>
<evidence type="ECO:0000256" key="4">
    <source>
        <dbReference type="ARBA" id="ARBA00022692"/>
    </source>
</evidence>
<dbReference type="PANTHER" id="PTHR40980">
    <property type="entry name" value="PLUG DOMAIN-CONTAINING PROTEIN"/>
    <property type="match status" value="1"/>
</dbReference>
<evidence type="ECO:0000313" key="13">
    <source>
        <dbReference type="EMBL" id="MBE8718911.1"/>
    </source>
</evidence>
<dbReference type="PROSITE" id="PS52016">
    <property type="entry name" value="TONB_DEPENDENT_REC_3"/>
    <property type="match status" value="1"/>
</dbReference>
<reference evidence="13" key="1">
    <citation type="submission" date="2018-07" db="EMBL/GenBank/DDBJ databases">
        <title>Genome assembly of strain Ka43.</title>
        <authorList>
            <person name="Kukolya J."/>
            <person name="Nagy I."/>
            <person name="Horvath B."/>
            <person name="Toth A."/>
        </authorList>
    </citation>
    <scope>NUCLEOTIDE SEQUENCE</scope>
    <source>
        <strain evidence="13">KB43</strain>
    </source>
</reference>
<evidence type="ECO:0000313" key="14">
    <source>
        <dbReference type="Proteomes" id="UP000652567"/>
    </source>
</evidence>
<dbReference type="NCBIfam" id="TIGR01782">
    <property type="entry name" value="TonB-Xanth-Caul"/>
    <property type="match status" value="1"/>
</dbReference>
<dbReference type="InterPro" id="IPR039426">
    <property type="entry name" value="TonB-dep_rcpt-like"/>
</dbReference>
<evidence type="ECO:0000256" key="3">
    <source>
        <dbReference type="ARBA" id="ARBA00022452"/>
    </source>
</evidence>
<sequence length="914" mass="99854">MKTFKINPLVLAVAMALPSAAMAQNSQDGTVEEILVTGSYRASLATALDTKRSAANAVDSIKAEDIADFPDNNLAESLQRLPGVAISRSGGEGKGISVRGLGPDYTRVRINGIEAISTTGGTDAVGGTNRGRGFDFNTFSSDLFSSLTVNKTAMASIEEGSLGATVDLKSAQPFDYNDFVLTASAQGGYNDSSEEVDPSASFLISNVFADGTLGALFSVSYSERTVRDEGSSTVRWDDASNQRFGSLNGNAIDATHEANTAFRPRIPRYDSFNHDISRLGASTSFQWRPTDVTEVSLDVLYAKHEANRQEVFMEASLNGTHNNNVNINDYAIQGNSLAYADLSNVRLLAENRYDEMETEFHQATINVKHDFSDKLKGSFTIGTVKSEYDNPLQNTAITRADGQNFSYDFRDGKKGDFVFGSGAYEGSSWYLTEMRQRPQGSTNEFNNVLFDLEYAINDVLTVKGGLNYKKFEFSTFEQRLKSEAAPAGANNVTVGGSTIARIDPQYLFNYNSGLGSGGAWLIPNRGAIASDFSIFDRGYNFHNPNTFNSEEETTGGFVQLDFDTTFGDTPIRGNIGLRHYSTEQSTSGWLAGQQIWVDHKYDDILPSANLSIEPIENVIIRMAYSEGIARAGLGSIKADTSVSVAGSNLSVSGSNPFLEPTKAKSYDVGIELYFDNESALAMTLFRKDLDSQVQTYRTTKPFQEIISGYSPSEQAVLTNLANTQCDAQIAIGNVSAADCNTNAVWNYSVPLNAPGGDLYGFEISYQTPFTFLPGFLSNFGFIGSFTYVKGEIQYLDGDGNVELVSDLENMSINTSSATLYYEQDKFNARVSMADRSGYITNARGRNNNSAEGTRGTINVDASAGYQLNDNWKVTFEALNLTDEADDQWVDSNDGRLSYYHKTGRQYYLGVQYKY</sequence>
<evidence type="ECO:0000256" key="1">
    <source>
        <dbReference type="ARBA" id="ARBA00004571"/>
    </source>
</evidence>
<accession>A0A928V8L7</accession>
<dbReference type="CDD" id="cd01347">
    <property type="entry name" value="ligand_gated_channel"/>
    <property type="match status" value="1"/>
</dbReference>
<dbReference type="AlphaFoldDB" id="A0A928V8L7"/>
<keyword evidence="2 8" id="KW-0813">Transport</keyword>
<dbReference type="GO" id="GO:0009279">
    <property type="term" value="C:cell outer membrane"/>
    <property type="evidence" value="ECO:0007669"/>
    <property type="project" value="UniProtKB-SubCell"/>
</dbReference>
<dbReference type="InterPro" id="IPR037066">
    <property type="entry name" value="Plug_dom_sf"/>
</dbReference>
<comment type="subcellular location">
    <subcellularLocation>
        <location evidence="1 8">Cell outer membrane</location>
        <topology evidence="1 8">Multi-pass membrane protein</topology>
    </subcellularLocation>
</comment>
<keyword evidence="6 8" id="KW-0472">Membrane</keyword>
<evidence type="ECO:0000259" key="11">
    <source>
        <dbReference type="Pfam" id="PF00593"/>
    </source>
</evidence>
<keyword evidence="4 8" id="KW-0812">Transmembrane</keyword>
<comment type="caution">
    <text evidence="13">The sequence shown here is derived from an EMBL/GenBank/DDBJ whole genome shotgun (WGS) entry which is preliminary data.</text>
</comment>
<dbReference type="InterPro" id="IPR000531">
    <property type="entry name" value="Beta-barrel_TonB"/>
</dbReference>
<keyword evidence="5 9" id="KW-0798">TonB box</keyword>
<dbReference type="Proteomes" id="UP000652567">
    <property type="component" value="Unassembled WGS sequence"/>
</dbReference>
<keyword evidence="3 8" id="KW-1134">Transmembrane beta strand</keyword>
<feature type="domain" description="TonB-dependent receptor-like beta-barrel" evidence="11">
    <location>
        <begin position="397"/>
        <end position="880"/>
    </location>
</feature>
<evidence type="ECO:0000256" key="5">
    <source>
        <dbReference type="ARBA" id="ARBA00023077"/>
    </source>
</evidence>
<keyword evidence="10" id="KW-0732">Signal</keyword>
<proteinExistence type="inferred from homology"/>
<dbReference type="PANTHER" id="PTHR40980:SF3">
    <property type="entry name" value="TONB-DEPENDENT RECEPTOR-LIKE BETA-BARREL DOMAIN-CONTAINING PROTEIN"/>
    <property type="match status" value="1"/>
</dbReference>
<keyword evidence="14" id="KW-1185">Reference proteome</keyword>
<dbReference type="Gene3D" id="2.40.170.20">
    <property type="entry name" value="TonB-dependent receptor, beta-barrel domain"/>
    <property type="match status" value="1"/>
</dbReference>
<evidence type="ECO:0000256" key="10">
    <source>
        <dbReference type="SAM" id="SignalP"/>
    </source>
</evidence>
<dbReference type="Pfam" id="PF07715">
    <property type="entry name" value="Plug"/>
    <property type="match status" value="1"/>
</dbReference>
<dbReference type="InterPro" id="IPR010104">
    <property type="entry name" value="TonB_rcpt_bac"/>
</dbReference>
<organism evidence="13 14">
    <name type="scientific">Cellvibrio polysaccharolyticus</name>
    <dbReference type="NCBI Taxonomy" id="2082724"/>
    <lineage>
        <taxon>Bacteria</taxon>
        <taxon>Pseudomonadati</taxon>
        <taxon>Pseudomonadota</taxon>
        <taxon>Gammaproteobacteria</taxon>
        <taxon>Cellvibrionales</taxon>
        <taxon>Cellvibrionaceae</taxon>
        <taxon>Cellvibrio</taxon>
    </lineage>
</organism>
<gene>
    <name evidence="13" type="ORF">C4F51_17185</name>
</gene>
<dbReference type="InterPro" id="IPR012910">
    <property type="entry name" value="Plug_dom"/>
</dbReference>
<protein>
    <submittedName>
        <fullName evidence="13">TonB-dependent receptor</fullName>
    </submittedName>
</protein>
<dbReference type="SUPFAM" id="SSF56935">
    <property type="entry name" value="Porins"/>
    <property type="match status" value="1"/>
</dbReference>
<dbReference type="Gene3D" id="2.170.130.10">
    <property type="entry name" value="TonB-dependent receptor, plug domain"/>
    <property type="match status" value="1"/>
</dbReference>
<evidence type="ECO:0000259" key="12">
    <source>
        <dbReference type="Pfam" id="PF07715"/>
    </source>
</evidence>
<dbReference type="InterPro" id="IPR036942">
    <property type="entry name" value="Beta-barrel_TonB_sf"/>
</dbReference>
<evidence type="ECO:0000256" key="9">
    <source>
        <dbReference type="RuleBase" id="RU003357"/>
    </source>
</evidence>
<dbReference type="EMBL" id="PRDL01000001">
    <property type="protein sequence ID" value="MBE8718911.1"/>
    <property type="molecule type" value="Genomic_DNA"/>
</dbReference>
<evidence type="ECO:0000256" key="6">
    <source>
        <dbReference type="ARBA" id="ARBA00023136"/>
    </source>
</evidence>
<keyword evidence="13" id="KW-0675">Receptor</keyword>
<feature type="chain" id="PRO_5036766816" evidence="10">
    <location>
        <begin position="24"/>
        <end position="914"/>
    </location>
</feature>
<evidence type="ECO:0000256" key="8">
    <source>
        <dbReference type="PROSITE-ProRule" id="PRU01360"/>
    </source>
</evidence>
<feature type="domain" description="TonB-dependent receptor plug" evidence="12">
    <location>
        <begin position="51"/>
        <end position="161"/>
    </location>
</feature>
<comment type="similarity">
    <text evidence="8 9">Belongs to the TonB-dependent receptor family.</text>
</comment>
<feature type="signal peptide" evidence="10">
    <location>
        <begin position="1"/>
        <end position="23"/>
    </location>
</feature>
<dbReference type="Pfam" id="PF00593">
    <property type="entry name" value="TonB_dep_Rec_b-barrel"/>
    <property type="match status" value="1"/>
</dbReference>
<evidence type="ECO:0000256" key="2">
    <source>
        <dbReference type="ARBA" id="ARBA00022448"/>
    </source>
</evidence>
<name>A0A928V8L7_9GAMM</name>
<evidence type="ECO:0000256" key="7">
    <source>
        <dbReference type="ARBA" id="ARBA00023237"/>
    </source>
</evidence>